<evidence type="ECO:0000313" key="1">
    <source>
        <dbReference type="EMBL" id="CAH1956584.1"/>
    </source>
</evidence>
<comment type="caution">
    <text evidence="1">The sequence shown here is derived from an EMBL/GenBank/DDBJ whole genome shotgun (WGS) entry which is preliminary data.</text>
</comment>
<accession>A0A9P0JLD6</accession>
<name>A0A9P0JLD6_ACAOB</name>
<sequence>MRENSNTLLSRCSHKFSPVTSEVIYWESEDEVVGVSEVIYWESEDEVVGVFGTWN</sequence>
<organism evidence="1 2">
    <name type="scientific">Acanthoscelides obtectus</name>
    <name type="common">Bean weevil</name>
    <name type="synonym">Bruchus obtectus</name>
    <dbReference type="NCBI Taxonomy" id="200917"/>
    <lineage>
        <taxon>Eukaryota</taxon>
        <taxon>Metazoa</taxon>
        <taxon>Ecdysozoa</taxon>
        <taxon>Arthropoda</taxon>
        <taxon>Hexapoda</taxon>
        <taxon>Insecta</taxon>
        <taxon>Pterygota</taxon>
        <taxon>Neoptera</taxon>
        <taxon>Endopterygota</taxon>
        <taxon>Coleoptera</taxon>
        <taxon>Polyphaga</taxon>
        <taxon>Cucujiformia</taxon>
        <taxon>Chrysomeloidea</taxon>
        <taxon>Chrysomelidae</taxon>
        <taxon>Bruchinae</taxon>
        <taxon>Bruchini</taxon>
        <taxon>Acanthoscelides</taxon>
    </lineage>
</organism>
<keyword evidence="2" id="KW-1185">Reference proteome</keyword>
<dbReference type="AlphaFoldDB" id="A0A9P0JLD6"/>
<gene>
    <name evidence="1" type="ORF">ACAOBT_LOCUS1641</name>
</gene>
<protein>
    <submittedName>
        <fullName evidence="1">Uncharacterized protein</fullName>
    </submittedName>
</protein>
<proteinExistence type="predicted"/>
<evidence type="ECO:0000313" key="2">
    <source>
        <dbReference type="Proteomes" id="UP001152888"/>
    </source>
</evidence>
<dbReference type="EMBL" id="CAKOFQ010006666">
    <property type="protein sequence ID" value="CAH1956584.1"/>
    <property type="molecule type" value="Genomic_DNA"/>
</dbReference>
<dbReference type="Proteomes" id="UP001152888">
    <property type="component" value="Unassembled WGS sequence"/>
</dbReference>
<reference evidence="1" key="1">
    <citation type="submission" date="2022-03" db="EMBL/GenBank/DDBJ databases">
        <authorList>
            <person name="Sayadi A."/>
        </authorList>
    </citation>
    <scope>NUCLEOTIDE SEQUENCE</scope>
</reference>